<keyword evidence="3" id="KW-1133">Transmembrane helix</keyword>
<dbReference type="Pfam" id="PF00535">
    <property type="entry name" value="Glycos_transf_2"/>
    <property type="match status" value="1"/>
</dbReference>
<dbReference type="SUPFAM" id="SSF53448">
    <property type="entry name" value="Nucleotide-diphospho-sugar transferases"/>
    <property type="match status" value="1"/>
</dbReference>
<evidence type="ECO:0000313" key="5">
    <source>
        <dbReference type="EMBL" id="SEQ02725.1"/>
    </source>
</evidence>
<evidence type="ECO:0000259" key="4">
    <source>
        <dbReference type="Pfam" id="PF00535"/>
    </source>
</evidence>
<sequence length="334" mass="39332">MNNRNKDVFFSIVVPVYNVENYLEQCIDSILCQSYTNFEIIMVNDGSTDSSSTICTSYEEKDDRNIVIHKENGGLSDARNVGLLRSKGDYVIFADSDDYWAGHQVLEELNILIKESNPDLIIHEESRFFSKKNVKCKYNQRHINNKRGDFKKEAMLLVYYDLFAACAWDKIVRRTILIENELFFPLGRQSEDMEWCGRLISHIDTYAIYPKSFYIYRKVREGSITNNTSEKHIMDVYFMLKHGLINDEGISEALKNYWAAIYVVLLKDFYILSSNNRKVIWDDLVSWKNLLKEGRNIKLDQVMKFYKFLPFVLLPAVLYIYRIITVLHKKYKTL</sequence>
<organism evidence="5 6">
    <name type="scientific">Flavobacterium frigoris</name>
    <dbReference type="NCBI Taxonomy" id="229204"/>
    <lineage>
        <taxon>Bacteria</taxon>
        <taxon>Pseudomonadati</taxon>
        <taxon>Bacteroidota</taxon>
        <taxon>Flavobacteriia</taxon>
        <taxon>Flavobacteriales</taxon>
        <taxon>Flavobacteriaceae</taxon>
        <taxon>Flavobacterium</taxon>
    </lineage>
</organism>
<dbReference type="Gene3D" id="3.90.550.10">
    <property type="entry name" value="Spore Coat Polysaccharide Biosynthesis Protein SpsA, Chain A"/>
    <property type="match status" value="1"/>
</dbReference>
<reference evidence="6" key="1">
    <citation type="submission" date="2016-10" db="EMBL/GenBank/DDBJ databases">
        <authorList>
            <person name="Varghese N."/>
            <person name="Submissions S."/>
        </authorList>
    </citation>
    <scope>NUCLEOTIDE SEQUENCE [LARGE SCALE GENOMIC DNA]</scope>
    <source>
        <strain evidence="6">DSM 15719</strain>
    </source>
</reference>
<keyword evidence="1" id="KW-0328">Glycosyltransferase</keyword>
<dbReference type="Proteomes" id="UP000183658">
    <property type="component" value="Unassembled WGS sequence"/>
</dbReference>
<protein>
    <submittedName>
        <fullName evidence="5">Glycosyl transferase family 2</fullName>
    </submittedName>
</protein>
<keyword evidence="3" id="KW-0472">Membrane</keyword>
<proteinExistence type="predicted"/>
<dbReference type="CDD" id="cd00761">
    <property type="entry name" value="Glyco_tranf_GTA_type"/>
    <property type="match status" value="1"/>
</dbReference>
<gene>
    <name evidence="5" type="ORF">SAMN05444355_101225</name>
</gene>
<dbReference type="InterPro" id="IPR029044">
    <property type="entry name" value="Nucleotide-diphossugar_trans"/>
</dbReference>
<dbReference type="PANTHER" id="PTHR22916">
    <property type="entry name" value="GLYCOSYLTRANSFERASE"/>
    <property type="match status" value="1"/>
</dbReference>
<dbReference type="InterPro" id="IPR001173">
    <property type="entry name" value="Glyco_trans_2-like"/>
</dbReference>
<keyword evidence="6" id="KW-1185">Reference proteome</keyword>
<evidence type="ECO:0000256" key="3">
    <source>
        <dbReference type="SAM" id="Phobius"/>
    </source>
</evidence>
<dbReference type="RefSeq" id="WP_074720363.1">
    <property type="nucleotide sequence ID" value="NZ_CBCRVS010000002.1"/>
</dbReference>
<name>A0A1H9CNE3_FLAFI</name>
<evidence type="ECO:0000256" key="1">
    <source>
        <dbReference type="ARBA" id="ARBA00022676"/>
    </source>
</evidence>
<keyword evidence="2 5" id="KW-0808">Transferase</keyword>
<feature type="transmembrane region" description="Helical" evidence="3">
    <location>
        <begin position="305"/>
        <end position="324"/>
    </location>
</feature>
<evidence type="ECO:0000256" key="2">
    <source>
        <dbReference type="ARBA" id="ARBA00022679"/>
    </source>
</evidence>
<dbReference type="GO" id="GO:0016758">
    <property type="term" value="F:hexosyltransferase activity"/>
    <property type="evidence" value="ECO:0007669"/>
    <property type="project" value="UniProtKB-ARBA"/>
</dbReference>
<accession>A0A1H9CNE3</accession>
<dbReference type="PANTHER" id="PTHR22916:SF51">
    <property type="entry name" value="GLYCOSYLTRANSFERASE EPSH-RELATED"/>
    <property type="match status" value="1"/>
</dbReference>
<dbReference type="AlphaFoldDB" id="A0A1H9CNE3"/>
<evidence type="ECO:0000313" key="6">
    <source>
        <dbReference type="Proteomes" id="UP000183658"/>
    </source>
</evidence>
<keyword evidence="3" id="KW-0812">Transmembrane</keyword>
<dbReference type="EMBL" id="FOFZ01000001">
    <property type="protein sequence ID" value="SEQ02725.1"/>
    <property type="molecule type" value="Genomic_DNA"/>
</dbReference>
<feature type="domain" description="Glycosyltransferase 2-like" evidence="4">
    <location>
        <begin position="11"/>
        <end position="177"/>
    </location>
</feature>